<gene>
    <name evidence="2" type="ORF">CB0940_06103</name>
    <name evidence="3" type="ORF">RHO25_003330</name>
</gene>
<dbReference type="Proteomes" id="UP000230605">
    <property type="component" value="Chromosome 2"/>
</dbReference>
<proteinExistence type="predicted"/>
<dbReference type="SUPFAM" id="SSF56112">
    <property type="entry name" value="Protein kinase-like (PK-like)"/>
    <property type="match status" value="1"/>
</dbReference>
<dbReference type="InterPro" id="IPR002575">
    <property type="entry name" value="Aminoglycoside_PTrfase"/>
</dbReference>
<sequence>MAAASRVLTPAEWASATTLPPEEIPNVFKIDEVTVAKTGLDEARAKSEVAAMEFARSRTSMPIPKVYNCYLVEDTQKWCILMEYVDGTNLTQAWEEASDECKTQIVHQLRGFLEELRSVKGEFIGSVDRTFCRDQFFEDQDDTFGPFATEAEFHNALISVMRSVQSNAWVEMVVGFVESLPTHDIVLTHSDFHPRNIIVRDDKVVAILDWELAGFYPAYWEYVKANYLPNWDDVWVKERVTDRILERYPVEHAIHIHASRIVW</sequence>
<dbReference type="Gene3D" id="3.90.1200.10">
    <property type="match status" value="1"/>
</dbReference>
<dbReference type="PANTHER" id="PTHR21310">
    <property type="entry name" value="AMINOGLYCOSIDE PHOSPHOTRANSFERASE-RELATED-RELATED"/>
    <property type="match status" value="1"/>
</dbReference>
<dbReference type="EMBL" id="CP134185">
    <property type="protein sequence ID" value="WPA98717.1"/>
    <property type="molecule type" value="Genomic_DNA"/>
</dbReference>
<dbReference type="EMBL" id="LKMD01000102">
    <property type="protein sequence ID" value="PIA97874.1"/>
    <property type="molecule type" value="Genomic_DNA"/>
</dbReference>
<dbReference type="InterPro" id="IPR051678">
    <property type="entry name" value="AGP_Transferase"/>
</dbReference>
<evidence type="ECO:0000259" key="1">
    <source>
        <dbReference type="Pfam" id="PF01636"/>
    </source>
</evidence>
<organism evidence="2 4">
    <name type="scientific">Cercospora beticola</name>
    <name type="common">Sugarbeet leaf spot fungus</name>
    <dbReference type="NCBI Taxonomy" id="122368"/>
    <lineage>
        <taxon>Eukaryota</taxon>
        <taxon>Fungi</taxon>
        <taxon>Dikarya</taxon>
        <taxon>Ascomycota</taxon>
        <taxon>Pezizomycotina</taxon>
        <taxon>Dothideomycetes</taxon>
        <taxon>Dothideomycetidae</taxon>
        <taxon>Mycosphaerellales</taxon>
        <taxon>Mycosphaerellaceae</taxon>
        <taxon>Cercospora</taxon>
    </lineage>
</organism>
<dbReference type="PANTHER" id="PTHR21310:SF15">
    <property type="entry name" value="AMINOGLYCOSIDE PHOSPHOTRANSFERASE DOMAIN-CONTAINING PROTEIN"/>
    <property type="match status" value="1"/>
</dbReference>
<evidence type="ECO:0000313" key="3">
    <source>
        <dbReference type="EMBL" id="WPA98717.1"/>
    </source>
</evidence>
<dbReference type="Pfam" id="PF01636">
    <property type="entry name" value="APH"/>
    <property type="match status" value="1"/>
</dbReference>
<accession>A0A2G5HZA7</accession>
<dbReference type="AlphaFoldDB" id="A0A2G5HZA7"/>
<evidence type="ECO:0000313" key="5">
    <source>
        <dbReference type="Proteomes" id="UP001302367"/>
    </source>
</evidence>
<protein>
    <recommendedName>
        <fullName evidence="1">Aminoglycoside phosphotransferase domain-containing protein</fullName>
    </recommendedName>
</protein>
<reference evidence="3 5" key="2">
    <citation type="submission" date="2023-09" db="EMBL/GenBank/DDBJ databases">
        <title>Complete-Gapless Cercospora beticola genome.</title>
        <authorList>
            <person name="Wyatt N.A."/>
            <person name="Spanner R.E."/>
            <person name="Bolton M.D."/>
        </authorList>
    </citation>
    <scope>NUCLEOTIDE SEQUENCE [LARGE SCALE GENOMIC DNA]</scope>
    <source>
        <strain evidence="3">Cb09-40</strain>
    </source>
</reference>
<dbReference type="OrthoDB" id="8300194at2759"/>
<dbReference type="CDD" id="cd05120">
    <property type="entry name" value="APH_ChoK_like"/>
    <property type="match status" value="1"/>
</dbReference>
<name>A0A2G5HZA7_CERBT</name>
<evidence type="ECO:0000313" key="2">
    <source>
        <dbReference type="EMBL" id="PIA97874.1"/>
    </source>
</evidence>
<dbReference type="Proteomes" id="UP001302367">
    <property type="component" value="Chromosome 2"/>
</dbReference>
<keyword evidence="5" id="KW-1185">Reference proteome</keyword>
<evidence type="ECO:0000313" key="4">
    <source>
        <dbReference type="Proteomes" id="UP000230605"/>
    </source>
</evidence>
<feature type="domain" description="Aminoglycoside phosphotransferase" evidence="1">
    <location>
        <begin position="36"/>
        <end position="233"/>
    </location>
</feature>
<dbReference type="InterPro" id="IPR011009">
    <property type="entry name" value="Kinase-like_dom_sf"/>
</dbReference>
<reference evidence="2 4" key="1">
    <citation type="submission" date="2015-10" db="EMBL/GenBank/DDBJ databases">
        <title>The cercosporin biosynthetic gene cluster was horizontally transferred to several fungal lineages and shown to be expanded in Cercospora beticola based on microsynteny with recipient genomes.</title>
        <authorList>
            <person name="De Jonge R."/>
            <person name="Ebert M.K."/>
            <person name="Suttle J.C."/>
            <person name="Jurick Ii W.M."/>
            <person name="Secor G.A."/>
            <person name="Thomma B.P."/>
            <person name="Van De Peer Y."/>
            <person name="Bolton M.D."/>
        </authorList>
    </citation>
    <scope>NUCLEOTIDE SEQUENCE [LARGE SCALE GENOMIC DNA]</scope>
    <source>
        <strain evidence="2 4">09-40</strain>
    </source>
</reference>